<comment type="subcellular location">
    <subcellularLocation>
        <location evidence="2 15">Nucleus</location>
    </subcellularLocation>
</comment>
<dbReference type="GO" id="GO:0033503">
    <property type="term" value="C:HULC complex"/>
    <property type="evidence" value="ECO:0007669"/>
    <property type="project" value="TreeGrafter"/>
</dbReference>
<evidence type="ECO:0000256" key="4">
    <source>
        <dbReference type="ARBA" id="ARBA00005555"/>
    </source>
</evidence>
<dbReference type="Gene3D" id="3.30.40.10">
    <property type="entry name" value="Zinc/RING finger domain, C3HC4 (zinc finger)"/>
    <property type="match status" value="1"/>
</dbReference>
<dbReference type="GO" id="GO:0008270">
    <property type="term" value="F:zinc ion binding"/>
    <property type="evidence" value="ECO:0007669"/>
    <property type="project" value="UniProtKB-KW"/>
</dbReference>
<comment type="pathway">
    <text evidence="3 15">Protein modification; protein ubiquitination.</text>
</comment>
<evidence type="ECO:0000313" key="19">
    <source>
        <dbReference type="EMBL" id="EJU04278.1"/>
    </source>
</evidence>
<dbReference type="PANTHER" id="PTHR23163">
    <property type="entry name" value="RING FINGER PROTEIN-RELATED"/>
    <property type="match status" value="1"/>
</dbReference>
<evidence type="ECO:0000256" key="13">
    <source>
        <dbReference type="ARBA" id="ARBA00059679"/>
    </source>
</evidence>
<comment type="similarity">
    <text evidence="4 15">Belongs to the BRE1 family.</text>
</comment>
<evidence type="ECO:0000256" key="6">
    <source>
        <dbReference type="ARBA" id="ARBA00022723"/>
    </source>
</evidence>
<keyword evidence="12 15" id="KW-0539">Nucleus</keyword>
<evidence type="ECO:0000259" key="18">
    <source>
        <dbReference type="PROSITE" id="PS50089"/>
    </source>
</evidence>
<evidence type="ECO:0000256" key="5">
    <source>
        <dbReference type="ARBA" id="ARBA00022679"/>
    </source>
</evidence>
<dbReference type="PANTHER" id="PTHR23163:SF0">
    <property type="entry name" value="E3 UBIQUITIN-PROTEIN LIGASE BRE1"/>
    <property type="match status" value="1"/>
</dbReference>
<dbReference type="Pfam" id="PF08647">
    <property type="entry name" value="BRE1"/>
    <property type="match status" value="1"/>
</dbReference>
<dbReference type="PROSITE" id="PS50089">
    <property type="entry name" value="ZF_RING_2"/>
    <property type="match status" value="1"/>
</dbReference>
<dbReference type="SMART" id="SM00184">
    <property type="entry name" value="RING"/>
    <property type="match status" value="1"/>
</dbReference>
<dbReference type="Pfam" id="PF00097">
    <property type="entry name" value="zf-C3HC4"/>
    <property type="match status" value="1"/>
</dbReference>
<comment type="catalytic activity">
    <reaction evidence="1 15">
        <text>S-ubiquitinyl-[E2 ubiquitin-conjugating enzyme]-L-cysteine + [acceptor protein]-L-lysine = [E2 ubiquitin-conjugating enzyme]-L-cysteine + N(6)-ubiquitinyl-[acceptor protein]-L-lysine.</text>
        <dbReference type="EC" id="2.3.2.27"/>
    </reaction>
</comment>
<dbReference type="InterPro" id="IPR018957">
    <property type="entry name" value="Znf_C3HC4_RING-type"/>
</dbReference>
<evidence type="ECO:0000313" key="20">
    <source>
        <dbReference type="Proteomes" id="UP000030653"/>
    </source>
</evidence>
<organism evidence="19 20">
    <name type="scientific">Dacryopinax primogenitus (strain DJM 731)</name>
    <name type="common">Brown rot fungus</name>
    <dbReference type="NCBI Taxonomy" id="1858805"/>
    <lineage>
        <taxon>Eukaryota</taxon>
        <taxon>Fungi</taxon>
        <taxon>Dikarya</taxon>
        <taxon>Basidiomycota</taxon>
        <taxon>Agaricomycotina</taxon>
        <taxon>Dacrymycetes</taxon>
        <taxon>Dacrymycetales</taxon>
        <taxon>Dacrymycetaceae</taxon>
        <taxon>Dacryopinax</taxon>
    </lineage>
</organism>
<evidence type="ECO:0000256" key="16">
    <source>
        <dbReference type="SAM" id="Coils"/>
    </source>
</evidence>
<gene>
    <name evidence="19" type="ORF">DACRYDRAFT_87516</name>
</gene>
<protein>
    <recommendedName>
        <fullName evidence="15">E3 ubiquitin protein ligase</fullName>
        <ecNumber evidence="15">2.3.2.27</ecNumber>
    </recommendedName>
</protein>
<dbReference type="PROSITE" id="PS00518">
    <property type="entry name" value="ZF_RING_1"/>
    <property type="match status" value="1"/>
</dbReference>
<dbReference type="EMBL" id="JH795858">
    <property type="protein sequence ID" value="EJU04278.1"/>
    <property type="molecule type" value="Genomic_DNA"/>
</dbReference>
<evidence type="ECO:0000256" key="11">
    <source>
        <dbReference type="ARBA" id="ARBA00023054"/>
    </source>
</evidence>
<accession>M5GFN8</accession>
<keyword evidence="20" id="KW-1185">Reference proteome</keyword>
<evidence type="ECO:0000256" key="8">
    <source>
        <dbReference type="ARBA" id="ARBA00022786"/>
    </source>
</evidence>
<dbReference type="OMA" id="YRQMQEY"/>
<evidence type="ECO:0000256" key="2">
    <source>
        <dbReference type="ARBA" id="ARBA00004123"/>
    </source>
</evidence>
<dbReference type="GO" id="GO:0006325">
    <property type="term" value="P:chromatin organization"/>
    <property type="evidence" value="ECO:0007669"/>
    <property type="project" value="UniProtKB-KW"/>
</dbReference>
<keyword evidence="5 15" id="KW-0808">Transferase</keyword>
<keyword evidence="10 15" id="KW-0156">Chromatin regulator</keyword>
<comment type="function">
    <text evidence="13">E3 ubiquitin-protein ligase that mediates monoubiquitination of histone H2B to form H2BK123ub1. H2BK123ub1 gives a specific tag for epigenetic transcriptional activation and is also a prerequisite for H3K4me and H3K79me formation.</text>
</comment>
<evidence type="ECO:0000256" key="10">
    <source>
        <dbReference type="ARBA" id="ARBA00022853"/>
    </source>
</evidence>
<feature type="coiled-coil region" evidence="16">
    <location>
        <begin position="618"/>
        <end position="715"/>
    </location>
</feature>
<dbReference type="UniPathway" id="UPA00143"/>
<dbReference type="OrthoDB" id="10266039at2759"/>
<dbReference type="GO" id="GO:0061630">
    <property type="term" value="F:ubiquitin protein ligase activity"/>
    <property type="evidence" value="ECO:0007669"/>
    <property type="project" value="UniProtKB-EC"/>
</dbReference>
<dbReference type="STRING" id="1858805.M5GFN8"/>
<dbReference type="InterPro" id="IPR001841">
    <property type="entry name" value="Znf_RING"/>
</dbReference>
<evidence type="ECO:0000256" key="1">
    <source>
        <dbReference type="ARBA" id="ARBA00000900"/>
    </source>
</evidence>
<feature type="region of interest" description="Disordered" evidence="17">
    <location>
        <begin position="198"/>
        <end position="266"/>
    </location>
</feature>
<dbReference type="Proteomes" id="UP000030653">
    <property type="component" value="Unassembled WGS sequence"/>
</dbReference>
<feature type="region of interest" description="Disordered" evidence="17">
    <location>
        <begin position="1"/>
        <end position="30"/>
    </location>
</feature>
<evidence type="ECO:0000256" key="14">
    <source>
        <dbReference type="PROSITE-ProRule" id="PRU00175"/>
    </source>
</evidence>
<evidence type="ECO:0000256" key="12">
    <source>
        <dbReference type="ARBA" id="ARBA00023242"/>
    </source>
</evidence>
<name>M5GFN8_DACPD</name>
<evidence type="ECO:0000256" key="17">
    <source>
        <dbReference type="SAM" id="MobiDB-lite"/>
    </source>
</evidence>
<dbReference type="RefSeq" id="XP_040631172.1">
    <property type="nucleotide sequence ID" value="XM_040776813.1"/>
</dbReference>
<evidence type="ECO:0000256" key="7">
    <source>
        <dbReference type="ARBA" id="ARBA00022771"/>
    </source>
</evidence>
<dbReference type="SUPFAM" id="SSF57850">
    <property type="entry name" value="RING/U-box"/>
    <property type="match status" value="1"/>
</dbReference>
<feature type="coiled-coil region" evidence="16">
    <location>
        <begin position="269"/>
        <end position="303"/>
    </location>
</feature>
<proteinExistence type="inferred from homology"/>
<keyword evidence="11 15" id="KW-0175">Coiled coil</keyword>
<dbReference type="InterPro" id="IPR017907">
    <property type="entry name" value="Znf_RING_CS"/>
</dbReference>
<dbReference type="GeneID" id="63691875"/>
<keyword evidence="9 15" id="KW-0862">Zinc</keyword>
<dbReference type="GO" id="GO:0016567">
    <property type="term" value="P:protein ubiquitination"/>
    <property type="evidence" value="ECO:0007669"/>
    <property type="project" value="UniProtKB-UniRule"/>
</dbReference>
<keyword evidence="8 15" id="KW-0833">Ubl conjugation pathway</keyword>
<evidence type="ECO:0000256" key="9">
    <source>
        <dbReference type="ARBA" id="ARBA00022833"/>
    </source>
</evidence>
<feature type="compositionally biased region" description="Basic and acidic residues" evidence="17">
    <location>
        <begin position="198"/>
        <end position="212"/>
    </location>
</feature>
<keyword evidence="7 14" id="KW-0863">Zinc-finger</keyword>
<reference evidence="19 20" key="1">
    <citation type="journal article" date="2012" name="Science">
        <title>The Paleozoic origin of enzymatic lignin decomposition reconstructed from 31 fungal genomes.</title>
        <authorList>
            <person name="Floudas D."/>
            <person name="Binder M."/>
            <person name="Riley R."/>
            <person name="Barry K."/>
            <person name="Blanchette R.A."/>
            <person name="Henrissat B."/>
            <person name="Martinez A.T."/>
            <person name="Otillar R."/>
            <person name="Spatafora J.W."/>
            <person name="Yadav J.S."/>
            <person name="Aerts A."/>
            <person name="Benoit I."/>
            <person name="Boyd A."/>
            <person name="Carlson A."/>
            <person name="Copeland A."/>
            <person name="Coutinho P.M."/>
            <person name="de Vries R.P."/>
            <person name="Ferreira P."/>
            <person name="Findley K."/>
            <person name="Foster B."/>
            <person name="Gaskell J."/>
            <person name="Glotzer D."/>
            <person name="Gorecki P."/>
            <person name="Heitman J."/>
            <person name="Hesse C."/>
            <person name="Hori C."/>
            <person name="Igarashi K."/>
            <person name="Jurgens J.A."/>
            <person name="Kallen N."/>
            <person name="Kersten P."/>
            <person name="Kohler A."/>
            <person name="Kuees U."/>
            <person name="Kumar T.K.A."/>
            <person name="Kuo A."/>
            <person name="LaButti K."/>
            <person name="Larrondo L.F."/>
            <person name="Lindquist E."/>
            <person name="Ling A."/>
            <person name="Lombard V."/>
            <person name="Lucas S."/>
            <person name="Lundell T."/>
            <person name="Martin R."/>
            <person name="McLaughlin D.J."/>
            <person name="Morgenstern I."/>
            <person name="Morin E."/>
            <person name="Murat C."/>
            <person name="Nagy L.G."/>
            <person name="Nolan M."/>
            <person name="Ohm R.A."/>
            <person name="Patyshakuliyeva A."/>
            <person name="Rokas A."/>
            <person name="Ruiz-Duenas F.J."/>
            <person name="Sabat G."/>
            <person name="Salamov A."/>
            <person name="Samejima M."/>
            <person name="Schmutz J."/>
            <person name="Slot J.C."/>
            <person name="St John F."/>
            <person name="Stenlid J."/>
            <person name="Sun H."/>
            <person name="Sun S."/>
            <person name="Syed K."/>
            <person name="Tsang A."/>
            <person name="Wiebenga A."/>
            <person name="Young D."/>
            <person name="Pisabarro A."/>
            <person name="Eastwood D.C."/>
            <person name="Martin F."/>
            <person name="Cullen D."/>
            <person name="Grigoriev I.V."/>
            <person name="Hibbett D.S."/>
        </authorList>
    </citation>
    <scope>NUCLEOTIDE SEQUENCE [LARGE SCALE GENOMIC DNA]</scope>
    <source>
        <strain evidence="19 20">DJM-731 SS1</strain>
    </source>
</reference>
<dbReference type="AlphaFoldDB" id="M5GFN8"/>
<feature type="coiled-coil region" evidence="16">
    <location>
        <begin position="55"/>
        <end position="82"/>
    </location>
</feature>
<dbReference type="CDD" id="cd16499">
    <property type="entry name" value="RING-HC_Bre1-like"/>
    <property type="match status" value="1"/>
</dbReference>
<evidence type="ECO:0000256" key="15">
    <source>
        <dbReference type="RuleBase" id="RU365038"/>
    </source>
</evidence>
<feature type="compositionally biased region" description="Basic and acidic residues" evidence="17">
    <location>
        <begin position="220"/>
        <end position="243"/>
    </location>
</feature>
<feature type="domain" description="RING-type" evidence="18">
    <location>
        <begin position="746"/>
        <end position="785"/>
    </location>
</feature>
<keyword evidence="6 15" id="KW-0479">Metal-binding</keyword>
<dbReference type="InterPro" id="IPR013956">
    <property type="entry name" value="E3_ubiquit_lig_Bre1"/>
</dbReference>
<dbReference type="InterPro" id="IPR058643">
    <property type="entry name" value="BRE1-like_CC"/>
</dbReference>
<evidence type="ECO:0000256" key="3">
    <source>
        <dbReference type="ARBA" id="ARBA00004906"/>
    </source>
</evidence>
<dbReference type="EC" id="2.3.2.27" evidence="15"/>
<dbReference type="Pfam" id="PF26095">
    <property type="entry name" value="CC_Bre1"/>
    <property type="match status" value="1"/>
</dbReference>
<dbReference type="InterPro" id="IPR013083">
    <property type="entry name" value="Znf_RING/FYVE/PHD"/>
</dbReference>
<dbReference type="HOGENOM" id="CLU_019713_0_0_1"/>
<sequence length="799" mass="92218">METIKRPLEEDSMTASPFPKRRVLSAGDGSPVPVAVDNHGLDVELFQKEALWRQMRQYSRDKDRAERKVVELRHRQESTEAAMAAMEATWIHLLDVIQERVGTGKDKYTPETLLRLDRYATMENVANQFKTQLADRSSSTIALVDQLVNPEVKLETDANRSWQQDARRAREQADVTGAELQLLRNRLVQAETDLEKYKEELSQSEKRVDRSRSKTVQAMESKEAKHEEETPKASTPDETKPQEEQEDVPMEPAEPNPPLTNGHVPAEDKENWELRAKERESELQKVSEEQMQLREEIRRLGDMVGFPSPEAITSSHTYLALLAEAKEWRSQAEEAQSFTKPLLERLEKLMSERTEFHAKTEEEYKKRTDELELVIERRQHDYARLRVKWEEIFAEKESLKNREMERQRSTSELKTLVTSCEQRINILQSEVKRLRARLAAQVGDADLLAFLIGSGPDAFSQQETTKQLLEARKKIETLETQASMDQKSFQDTLDKARKFDSLFGADASISLDQKTVASKLAATEEELRKARLKMRDDEVTTDALYSEIDRISAAWDSLEKQNKSKTFEMVDFEDKIRKLANEKAQEQSKYFAEKKNLKEAVNQYDSAIKTNAKQKLAIDHHKEIEKNLEQQLAQQQLATTKVEAALYDLQTQFRSRETEIAKSKGMNAELERLNNRLQHQNKDGGVMFLKQHEELRKAREDLKVAQEETKQVAMKMQDTPVVTSAAGPEVQAMADENRKLKDILKCSTCHNDFRSQILLKCMHTFCKSCIEARLKSRQRKCPVCSLPFAQSDVQTFYFQ</sequence>
<dbReference type="GO" id="GO:0005634">
    <property type="term" value="C:nucleus"/>
    <property type="evidence" value="ECO:0007669"/>
    <property type="project" value="UniProtKB-SubCell"/>
</dbReference>